<keyword evidence="5 10" id="KW-0812">Transmembrane</keyword>
<keyword evidence="7" id="KW-0809">Transit peptide</keyword>
<evidence type="ECO:0000256" key="3">
    <source>
        <dbReference type="ARBA" id="ARBA00007931"/>
    </source>
</evidence>
<feature type="transmembrane region" description="Helical" evidence="10">
    <location>
        <begin position="272"/>
        <end position="291"/>
    </location>
</feature>
<dbReference type="PANTHER" id="PTHR31412">
    <property type="entry name" value="ZINC METALLOPROTEASE EGY1"/>
    <property type="match status" value="1"/>
</dbReference>
<feature type="transmembrane region" description="Helical" evidence="10">
    <location>
        <begin position="7"/>
        <end position="30"/>
    </location>
</feature>
<evidence type="ECO:0000256" key="1">
    <source>
        <dbReference type="ARBA" id="ARBA00001947"/>
    </source>
</evidence>
<evidence type="ECO:0000256" key="4">
    <source>
        <dbReference type="ARBA" id="ARBA00022670"/>
    </source>
</evidence>
<feature type="transmembrane region" description="Helical" evidence="10">
    <location>
        <begin position="325"/>
        <end position="346"/>
    </location>
</feature>
<reference evidence="12 13" key="1">
    <citation type="submission" date="2011-07" db="EMBL/GenBank/DDBJ databases">
        <title>The complete genome of chromosome of Emticicia oligotrophica DSM 17448.</title>
        <authorList>
            <consortium name="US DOE Joint Genome Institute (JGI-PGF)"/>
            <person name="Lucas S."/>
            <person name="Han J."/>
            <person name="Lapidus A."/>
            <person name="Bruce D."/>
            <person name="Goodwin L."/>
            <person name="Pitluck S."/>
            <person name="Peters L."/>
            <person name="Kyrpides N."/>
            <person name="Mavromatis K."/>
            <person name="Ivanova N."/>
            <person name="Ovchinnikova G."/>
            <person name="Teshima H."/>
            <person name="Detter J.C."/>
            <person name="Tapia R."/>
            <person name="Han C."/>
            <person name="Land M."/>
            <person name="Hauser L."/>
            <person name="Markowitz V."/>
            <person name="Cheng J.-F."/>
            <person name="Hugenholtz P."/>
            <person name="Woyke T."/>
            <person name="Wu D."/>
            <person name="Tindall B."/>
            <person name="Pomrenke H."/>
            <person name="Brambilla E."/>
            <person name="Klenk H.-P."/>
            <person name="Eisen J.A."/>
        </authorList>
    </citation>
    <scope>NUCLEOTIDE SEQUENCE [LARGE SCALE GENOMIC DNA]</scope>
    <source>
        <strain evidence="12 13">DSM 17448</strain>
    </source>
</reference>
<feature type="domain" description="Peptidase M50" evidence="11">
    <location>
        <begin position="54"/>
        <end position="236"/>
    </location>
</feature>
<evidence type="ECO:0000256" key="9">
    <source>
        <dbReference type="ARBA" id="ARBA00023136"/>
    </source>
</evidence>
<proteinExistence type="inferred from homology"/>
<evidence type="ECO:0000313" key="13">
    <source>
        <dbReference type="Proteomes" id="UP000002875"/>
    </source>
</evidence>
<dbReference type="InterPro" id="IPR008915">
    <property type="entry name" value="Peptidase_M50"/>
</dbReference>
<evidence type="ECO:0000256" key="7">
    <source>
        <dbReference type="ARBA" id="ARBA00022946"/>
    </source>
</evidence>
<comment type="similarity">
    <text evidence="3">Belongs to the peptidase M50B family.</text>
</comment>
<dbReference type="InterPro" id="IPR044838">
    <property type="entry name" value="EGY1-like"/>
</dbReference>
<dbReference type="CDD" id="cd06160">
    <property type="entry name" value="S2P-M50_like_2"/>
    <property type="match status" value="1"/>
</dbReference>
<protein>
    <submittedName>
        <fullName evidence="12">Peptidase M50</fullName>
    </submittedName>
</protein>
<comment type="subcellular location">
    <subcellularLocation>
        <location evidence="2">Membrane</location>
        <topology evidence="2">Multi-pass membrane protein</topology>
    </subcellularLocation>
</comment>
<evidence type="ECO:0000256" key="5">
    <source>
        <dbReference type="ARBA" id="ARBA00022692"/>
    </source>
</evidence>
<evidence type="ECO:0000256" key="10">
    <source>
        <dbReference type="SAM" id="Phobius"/>
    </source>
</evidence>
<dbReference type="Proteomes" id="UP000002875">
    <property type="component" value="Chromosome"/>
</dbReference>
<evidence type="ECO:0000256" key="8">
    <source>
        <dbReference type="ARBA" id="ARBA00022989"/>
    </source>
</evidence>
<evidence type="ECO:0000256" key="2">
    <source>
        <dbReference type="ARBA" id="ARBA00004141"/>
    </source>
</evidence>
<feature type="transmembrane region" description="Helical" evidence="10">
    <location>
        <begin position="298"/>
        <end position="319"/>
    </location>
</feature>
<dbReference type="EMBL" id="CP002961">
    <property type="protein sequence ID" value="AFK04957.1"/>
    <property type="molecule type" value="Genomic_DNA"/>
</dbReference>
<keyword evidence="6" id="KW-0378">Hydrolase</keyword>
<feature type="transmembrane region" description="Helical" evidence="10">
    <location>
        <begin position="82"/>
        <end position="102"/>
    </location>
</feature>
<keyword evidence="9 10" id="KW-0472">Membrane</keyword>
<feature type="transmembrane region" description="Helical" evidence="10">
    <location>
        <begin position="202"/>
        <end position="220"/>
    </location>
</feature>
<accession>A0ABN4AR28</accession>
<keyword evidence="13" id="KW-1185">Reference proteome</keyword>
<gene>
    <name evidence="12" type="ordered locus">Emtol_3831</name>
</gene>
<organism evidence="12 13">
    <name type="scientific">Emticicia oligotrophica (strain DSM 17448 / CIP 109782 / MTCC 6937 / GPTSA100-15)</name>
    <dbReference type="NCBI Taxonomy" id="929562"/>
    <lineage>
        <taxon>Bacteria</taxon>
        <taxon>Pseudomonadati</taxon>
        <taxon>Bacteroidota</taxon>
        <taxon>Cytophagia</taxon>
        <taxon>Cytophagales</taxon>
        <taxon>Leadbetterellaceae</taxon>
        <taxon>Emticicia</taxon>
    </lineage>
</organism>
<comment type="cofactor">
    <cofactor evidence="1">
        <name>Zn(2+)</name>
        <dbReference type="ChEBI" id="CHEBI:29105"/>
    </cofactor>
</comment>
<feature type="transmembrane region" description="Helical" evidence="10">
    <location>
        <begin position="358"/>
        <end position="379"/>
    </location>
</feature>
<name>A0ABN4AR28_EMTOG</name>
<dbReference type="Pfam" id="PF02163">
    <property type="entry name" value="Peptidase_M50"/>
    <property type="match status" value="1"/>
</dbReference>
<evidence type="ECO:0000313" key="12">
    <source>
        <dbReference type="EMBL" id="AFK04957.1"/>
    </source>
</evidence>
<keyword evidence="4" id="KW-0645">Protease</keyword>
<evidence type="ECO:0000259" key="11">
    <source>
        <dbReference type="Pfam" id="PF02163"/>
    </source>
</evidence>
<feature type="transmembrane region" description="Helical" evidence="10">
    <location>
        <begin position="114"/>
        <end position="137"/>
    </location>
</feature>
<sequence>MNQKRTLSIQIILFITTLIATTLTGAEWIYGRPFFFGENTLGWNEFLDGFQYSVPFLGVLTIHEFGHYFIAKKHRTDVTLPFYIPLWLGGITSTFGTLGAFIRIKERIQSRTKYFDIGIAGPLAGFVAALFVLWYGFSHLPPLDYVFQLFPIFKQYGNEYGKFLETTPDYISIKLGDSLLFNFFEQYVSNGELPHPYLYTNYPIIFAGYLSLFFTALNLFPIGQLDGGHILYGLIGDKAFNVVSPIIFTGFVFYAGLGLFNAHEFTTQDNQIFLELIGKYILYILFNYLCFSKISENYLTNWLIALSVVATQLILSYFIPTIEGYSGFLAFGLMIGRYLGVYHPTTYDMKPLTLERKILGWISLIIFILCFSPKPFVIIQNLPH</sequence>
<dbReference type="RefSeq" id="WP_015030645.1">
    <property type="nucleotide sequence ID" value="NC_018748.1"/>
</dbReference>
<dbReference type="PANTHER" id="PTHR31412:SF0">
    <property type="entry name" value="ZINC METALLOPROTEASE EGY1, CHLOROPLASTIC-RELATED"/>
    <property type="match status" value="1"/>
</dbReference>
<keyword evidence="8 10" id="KW-1133">Transmembrane helix</keyword>
<feature type="transmembrane region" description="Helical" evidence="10">
    <location>
        <begin position="240"/>
        <end position="260"/>
    </location>
</feature>
<evidence type="ECO:0000256" key="6">
    <source>
        <dbReference type="ARBA" id="ARBA00022801"/>
    </source>
</evidence>